<organism evidence="1 2">
    <name type="scientific">Bacteroides coprosuis DSM 18011</name>
    <dbReference type="NCBI Taxonomy" id="679937"/>
    <lineage>
        <taxon>Bacteria</taxon>
        <taxon>Pseudomonadati</taxon>
        <taxon>Bacteroidota</taxon>
        <taxon>Bacteroidia</taxon>
        <taxon>Bacteroidales</taxon>
        <taxon>Bacteroidaceae</taxon>
        <taxon>Bacteroides</taxon>
    </lineage>
</organism>
<dbReference type="Gene3D" id="1.10.510.10">
    <property type="entry name" value="Transferase(Phosphotransferase) domain 1"/>
    <property type="match status" value="1"/>
</dbReference>
<dbReference type="STRING" id="679937.Bcop_0308"/>
<sequence>MYKRLINPKYTHLTSFLEKLPDVFETSGETIYTGRNLIKVFEVEGLTVNVKRYGVPLLINRFAYTFFRKPKGFRAYTYPYILAERGINTPEPIAYMEERSMGLIKYSYFVSIQSPYKSFLYEIGNMEVDEIKEFTKAFALFTSDMHKKDVYHKDYSPGNILCGKKDGEYDFCLVDINRMEFGPVNVEKGCANFARLWGQPSFFRYLAKVYADDRDADVNECIEWVMHYRKKFWKYYSGKYKVRYNLKFD</sequence>
<evidence type="ECO:0000313" key="2">
    <source>
        <dbReference type="Proteomes" id="UP000018439"/>
    </source>
</evidence>
<name>F3ZQE9_9BACE</name>
<gene>
    <name evidence="1" type="ORF">Bcop_0308</name>
</gene>
<dbReference type="Proteomes" id="UP000018439">
    <property type="component" value="Chromosome"/>
</dbReference>
<reference evidence="1 2" key="1">
    <citation type="journal article" date="2011" name="Stand. Genomic Sci.">
        <title>Non-contiguous finished genome sequence of Bacteroides coprosuis type strain (PC139).</title>
        <authorList>
            <person name="Land M."/>
            <person name="Held B."/>
            <person name="Gronow S."/>
            <person name="Abt B."/>
            <person name="Lucas S."/>
            <person name="Del Rio T.G."/>
            <person name="Nolan M."/>
            <person name="Tice H."/>
            <person name="Cheng J.F."/>
            <person name="Pitluck S."/>
            <person name="Liolios K."/>
            <person name="Pagani I."/>
            <person name="Ivanova N."/>
            <person name="Mavromatis K."/>
            <person name="Mikhailova N."/>
            <person name="Pati A."/>
            <person name="Tapia R."/>
            <person name="Han C."/>
            <person name="Goodwin L."/>
            <person name="Chen A."/>
            <person name="Palaniappan K."/>
            <person name="Hauser L."/>
            <person name="Brambilla E.M."/>
            <person name="Rohde M."/>
            <person name="Goker M."/>
            <person name="Detter J.C."/>
            <person name="Woyke T."/>
            <person name="Bristow J."/>
            <person name="Eisen J.A."/>
            <person name="Markowitz V."/>
            <person name="Hugenholtz P."/>
            <person name="Kyrpides N.C."/>
            <person name="Klenk H.P."/>
            <person name="Lapidus A."/>
        </authorList>
    </citation>
    <scope>NUCLEOTIDE SEQUENCE</scope>
    <source>
        <strain evidence="1 2">DSM 18011</strain>
    </source>
</reference>
<dbReference type="eggNOG" id="COG3642">
    <property type="taxonomic scope" value="Bacteria"/>
</dbReference>
<evidence type="ECO:0008006" key="3">
    <source>
        <dbReference type="Google" id="ProtNLM"/>
    </source>
</evidence>
<accession>F3ZQE9</accession>
<dbReference type="EMBL" id="CM001167">
    <property type="protein sequence ID" value="EGJ70527.1"/>
    <property type="molecule type" value="Genomic_DNA"/>
</dbReference>
<keyword evidence="2" id="KW-1185">Reference proteome</keyword>
<proteinExistence type="predicted"/>
<dbReference type="Pfam" id="PF06293">
    <property type="entry name" value="Kdo"/>
    <property type="match status" value="1"/>
</dbReference>
<dbReference type="OrthoDB" id="9773772at2"/>
<dbReference type="HOGENOM" id="CLU_079054_0_0_10"/>
<protein>
    <recommendedName>
        <fullName evidence="3">Tyrosine protein kinase</fullName>
    </recommendedName>
</protein>
<dbReference type="InterPro" id="IPR011009">
    <property type="entry name" value="Kinase-like_dom_sf"/>
</dbReference>
<dbReference type="AlphaFoldDB" id="F3ZQE9"/>
<dbReference type="SUPFAM" id="SSF56112">
    <property type="entry name" value="Protein kinase-like (PK-like)"/>
    <property type="match status" value="1"/>
</dbReference>
<evidence type="ECO:0000313" key="1">
    <source>
        <dbReference type="EMBL" id="EGJ70527.1"/>
    </source>
</evidence>